<evidence type="ECO:0000256" key="2">
    <source>
        <dbReference type="SAM" id="Phobius"/>
    </source>
</evidence>
<evidence type="ECO:0000256" key="1">
    <source>
        <dbReference type="PROSITE-ProRule" id="PRU00175"/>
    </source>
</evidence>
<dbReference type="SMART" id="SM00184">
    <property type="entry name" value="RING"/>
    <property type="match status" value="1"/>
</dbReference>
<dbReference type="Pfam" id="PF13639">
    <property type="entry name" value="zf-RING_2"/>
    <property type="match status" value="1"/>
</dbReference>
<comment type="caution">
    <text evidence="4">The sequence shown here is derived from an EMBL/GenBank/DDBJ whole genome shotgun (WGS) entry which is preliminary data.</text>
</comment>
<keyword evidence="1" id="KW-0863">Zinc-finger</keyword>
<feature type="transmembrane region" description="Helical" evidence="2">
    <location>
        <begin position="152"/>
        <end position="174"/>
    </location>
</feature>
<organism evidence="4 5">
    <name type="scientific">Aphanomyces euteiches</name>
    <dbReference type="NCBI Taxonomy" id="100861"/>
    <lineage>
        <taxon>Eukaryota</taxon>
        <taxon>Sar</taxon>
        <taxon>Stramenopiles</taxon>
        <taxon>Oomycota</taxon>
        <taxon>Saprolegniomycetes</taxon>
        <taxon>Saprolegniales</taxon>
        <taxon>Verrucalvaceae</taxon>
        <taxon>Aphanomyces</taxon>
    </lineage>
</organism>
<keyword evidence="1" id="KW-0479">Metal-binding</keyword>
<dbReference type="VEuPathDB" id="FungiDB:AeMF1_010990"/>
<dbReference type="PANTHER" id="PTHR23327">
    <property type="entry name" value="RING FINGER PROTEIN 127"/>
    <property type="match status" value="1"/>
</dbReference>
<dbReference type="SUPFAM" id="SSF57850">
    <property type="entry name" value="RING/U-box"/>
    <property type="match status" value="1"/>
</dbReference>
<dbReference type="Proteomes" id="UP000481153">
    <property type="component" value="Unassembled WGS sequence"/>
</dbReference>
<keyword evidence="2" id="KW-1133">Transmembrane helix</keyword>
<name>A0A6G0WKU2_9STRA</name>
<proteinExistence type="predicted"/>
<keyword evidence="2" id="KW-0812">Transmembrane</keyword>
<dbReference type="AlphaFoldDB" id="A0A6G0WKU2"/>
<dbReference type="EMBL" id="VJMJ01000187">
    <property type="protein sequence ID" value="KAF0727873.1"/>
    <property type="molecule type" value="Genomic_DNA"/>
</dbReference>
<evidence type="ECO:0000259" key="3">
    <source>
        <dbReference type="PROSITE" id="PS50089"/>
    </source>
</evidence>
<dbReference type="PROSITE" id="PS50089">
    <property type="entry name" value="ZF_RING_2"/>
    <property type="match status" value="1"/>
</dbReference>
<accession>A0A6G0WKU2</accession>
<feature type="domain" description="RING-type" evidence="3">
    <location>
        <begin position="14"/>
        <end position="50"/>
    </location>
</feature>
<reference evidence="4 5" key="1">
    <citation type="submission" date="2019-07" db="EMBL/GenBank/DDBJ databases">
        <title>Genomics analysis of Aphanomyces spp. identifies a new class of oomycete effector associated with host adaptation.</title>
        <authorList>
            <person name="Gaulin E."/>
        </authorList>
    </citation>
    <scope>NUCLEOTIDE SEQUENCE [LARGE SCALE GENOMIC DNA]</scope>
    <source>
        <strain evidence="4 5">ATCC 201684</strain>
    </source>
</reference>
<evidence type="ECO:0000313" key="5">
    <source>
        <dbReference type="Proteomes" id="UP000481153"/>
    </source>
</evidence>
<keyword evidence="5" id="KW-1185">Reference proteome</keyword>
<keyword evidence="1" id="KW-0862">Zinc</keyword>
<evidence type="ECO:0000313" key="4">
    <source>
        <dbReference type="EMBL" id="KAF0727873.1"/>
    </source>
</evidence>
<dbReference type="GO" id="GO:0008270">
    <property type="term" value="F:zinc ion binding"/>
    <property type="evidence" value="ECO:0007669"/>
    <property type="project" value="UniProtKB-KW"/>
</dbReference>
<keyword evidence="2" id="KW-0472">Membrane</keyword>
<sequence length="175" mass="19715">MDEGCKMTMEDLTCAVCLEPLASPITLYCGHTFDRECLVHLVAKSCPMCRQCEIKPDVIVQPKNQLVYKIVLSMWSNASDEIARRGADHEHVRLKRLATFVQTPKKLSVVRVLSVQWGRIVLVFHSLSFPWNAVYGPEGIHEDEEIPCCTQFWSSIACTVVVAYLVATIFSLCIP</sequence>
<dbReference type="InterPro" id="IPR013083">
    <property type="entry name" value="Znf_RING/FYVE/PHD"/>
</dbReference>
<protein>
    <recommendedName>
        <fullName evidence="3">RING-type domain-containing protein</fullName>
    </recommendedName>
</protein>
<dbReference type="InterPro" id="IPR001841">
    <property type="entry name" value="Znf_RING"/>
</dbReference>
<dbReference type="Gene3D" id="3.30.40.10">
    <property type="entry name" value="Zinc/RING finger domain, C3HC4 (zinc finger)"/>
    <property type="match status" value="1"/>
</dbReference>
<gene>
    <name evidence="4" type="ORF">Ae201684_014212</name>
</gene>